<dbReference type="GO" id="GO:1990528">
    <property type="term" value="C:Rvs161p-Rvs167p complex"/>
    <property type="evidence" value="ECO:0007669"/>
    <property type="project" value="TreeGrafter"/>
</dbReference>
<name>A0A2B7X9D5_POLH7</name>
<dbReference type="SMART" id="SM00326">
    <property type="entry name" value="SH3"/>
    <property type="match status" value="1"/>
</dbReference>
<dbReference type="OrthoDB" id="10255128at2759"/>
<evidence type="ECO:0000256" key="2">
    <source>
        <dbReference type="PROSITE-ProRule" id="PRU00192"/>
    </source>
</evidence>
<dbReference type="PANTHER" id="PTHR47174:SF2">
    <property type="entry name" value="SH3 DOMAIN SIGNALLING PROTEIN (AFU_ORTHOLOGUE AFUA_5G07670)"/>
    <property type="match status" value="1"/>
</dbReference>
<dbReference type="Gene3D" id="2.30.30.40">
    <property type="entry name" value="SH3 Domains"/>
    <property type="match status" value="1"/>
</dbReference>
<evidence type="ECO:0008006" key="8">
    <source>
        <dbReference type="Google" id="ProtNLM"/>
    </source>
</evidence>
<reference evidence="6 7" key="1">
    <citation type="submission" date="2017-10" db="EMBL/GenBank/DDBJ databases">
        <title>Comparative genomics in systemic dimorphic fungi from Ajellomycetaceae.</title>
        <authorList>
            <person name="Munoz J.F."/>
            <person name="Mcewen J.G."/>
            <person name="Clay O.K."/>
            <person name="Cuomo C.A."/>
        </authorList>
    </citation>
    <scope>NUCLEOTIDE SEQUENCE [LARGE SCALE GENOMIC DNA]</scope>
    <source>
        <strain evidence="6 7">UAMH7299</strain>
    </source>
</reference>
<evidence type="ECO:0000256" key="1">
    <source>
        <dbReference type="ARBA" id="ARBA00022443"/>
    </source>
</evidence>
<dbReference type="InterPro" id="IPR004148">
    <property type="entry name" value="BAR_dom"/>
</dbReference>
<dbReference type="AlphaFoldDB" id="A0A2B7X9D5"/>
<evidence type="ECO:0000259" key="5">
    <source>
        <dbReference type="PROSITE" id="PS51021"/>
    </source>
</evidence>
<dbReference type="GO" id="GO:0031097">
    <property type="term" value="C:medial cortex"/>
    <property type="evidence" value="ECO:0007669"/>
    <property type="project" value="TreeGrafter"/>
</dbReference>
<dbReference type="InterPro" id="IPR036028">
    <property type="entry name" value="SH3-like_dom_sf"/>
</dbReference>
<dbReference type="CDD" id="cd07599">
    <property type="entry name" value="BAR_Rvs167p"/>
    <property type="match status" value="1"/>
</dbReference>
<dbReference type="PROSITE" id="PS50002">
    <property type="entry name" value="SH3"/>
    <property type="match status" value="1"/>
</dbReference>
<dbReference type="STRING" id="1447883.A0A2B7X9D5"/>
<dbReference type="PRINTS" id="PR00452">
    <property type="entry name" value="SH3DOMAIN"/>
</dbReference>
<dbReference type="SUPFAM" id="SSF50044">
    <property type="entry name" value="SH3-domain"/>
    <property type="match status" value="1"/>
</dbReference>
<dbReference type="Proteomes" id="UP000224634">
    <property type="component" value="Unassembled WGS sequence"/>
</dbReference>
<dbReference type="Gene3D" id="1.20.1270.60">
    <property type="entry name" value="Arfaptin homology (AH) domain/BAR domain"/>
    <property type="match status" value="1"/>
</dbReference>
<feature type="compositionally biased region" description="Low complexity" evidence="3">
    <location>
        <begin position="355"/>
        <end position="366"/>
    </location>
</feature>
<dbReference type="PANTHER" id="PTHR47174">
    <property type="entry name" value="BRIDGING INTEGRATOR 3"/>
    <property type="match status" value="1"/>
</dbReference>
<dbReference type="GO" id="GO:0051666">
    <property type="term" value="P:actin cortical patch localization"/>
    <property type="evidence" value="ECO:0007669"/>
    <property type="project" value="InterPro"/>
</dbReference>
<proteinExistence type="predicted"/>
<dbReference type="InterPro" id="IPR001452">
    <property type="entry name" value="SH3_domain"/>
</dbReference>
<protein>
    <recommendedName>
        <fullName evidence="8">SH3 domain-containing protein</fullName>
    </recommendedName>
</protein>
<dbReference type="GO" id="GO:0030479">
    <property type="term" value="C:actin cortical patch"/>
    <property type="evidence" value="ECO:0007669"/>
    <property type="project" value="TreeGrafter"/>
</dbReference>
<dbReference type="SUPFAM" id="SSF103657">
    <property type="entry name" value="BAR/IMD domain-like"/>
    <property type="match status" value="1"/>
</dbReference>
<dbReference type="InterPro" id="IPR027267">
    <property type="entry name" value="AH/BAR_dom_sf"/>
</dbReference>
<feature type="domain" description="BAR" evidence="5">
    <location>
        <begin position="6"/>
        <end position="241"/>
    </location>
</feature>
<keyword evidence="7" id="KW-1185">Reference proteome</keyword>
<comment type="caution">
    <text evidence="6">The sequence shown here is derived from an EMBL/GenBank/DDBJ whole genome shotgun (WGS) entry which is preliminary data.</text>
</comment>
<evidence type="ECO:0000313" key="6">
    <source>
        <dbReference type="EMBL" id="PGH05258.1"/>
    </source>
</evidence>
<dbReference type="GO" id="GO:0043332">
    <property type="term" value="C:mating projection tip"/>
    <property type="evidence" value="ECO:0007669"/>
    <property type="project" value="TreeGrafter"/>
</dbReference>
<organism evidence="6 7">
    <name type="scientific">Polytolypa hystricis (strain UAMH7299)</name>
    <dbReference type="NCBI Taxonomy" id="1447883"/>
    <lineage>
        <taxon>Eukaryota</taxon>
        <taxon>Fungi</taxon>
        <taxon>Dikarya</taxon>
        <taxon>Ascomycota</taxon>
        <taxon>Pezizomycotina</taxon>
        <taxon>Eurotiomycetes</taxon>
        <taxon>Eurotiomycetidae</taxon>
        <taxon>Onygenales</taxon>
        <taxon>Onygenales incertae sedis</taxon>
        <taxon>Polytolypa</taxon>
    </lineage>
</organism>
<evidence type="ECO:0000313" key="7">
    <source>
        <dbReference type="Proteomes" id="UP000224634"/>
    </source>
</evidence>
<evidence type="ECO:0000256" key="3">
    <source>
        <dbReference type="SAM" id="MobiDB-lite"/>
    </source>
</evidence>
<gene>
    <name evidence="6" type="ORF">AJ80_08366</name>
</gene>
<dbReference type="GO" id="GO:0097320">
    <property type="term" value="P:plasma membrane tubulation"/>
    <property type="evidence" value="ECO:0007669"/>
    <property type="project" value="TreeGrafter"/>
</dbReference>
<accession>A0A2B7X9D5</accession>
<feature type="compositionally biased region" description="Polar residues" evidence="3">
    <location>
        <begin position="332"/>
        <end position="354"/>
    </location>
</feature>
<feature type="domain" description="SH3" evidence="4">
    <location>
        <begin position="431"/>
        <end position="488"/>
    </location>
</feature>
<feature type="region of interest" description="Disordered" evidence="3">
    <location>
        <begin position="273"/>
        <end position="397"/>
    </location>
</feature>
<dbReference type="Pfam" id="PF03114">
    <property type="entry name" value="BAR"/>
    <property type="match status" value="1"/>
</dbReference>
<dbReference type="EMBL" id="PDNA01000189">
    <property type="protein sequence ID" value="PGH05258.1"/>
    <property type="molecule type" value="Genomic_DNA"/>
</dbReference>
<evidence type="ECO:0000259" key="4">
    <source>
        <dbReference type="PROSITE" id="PS50002"/>
    </source>
</evidence>
<dbReference type="GO" id="GO:0006897">
    <property type="term" value="P:endocytosis"/>
    <property type="evidence" value="ECO:0007669"/>
    <property type="project" value="InterPro"/>
</dbReference>
<dbReference type="Pfam" id="PF14604">
    <property type="entry name" value="SH3_9"/>
    <property type="match status" value="1"/>
</dbReference>
<dbReference type="InterPro" id="IPR046982">
    <property type="entry name" value="BIN3/RVS161-like"/>
</dbReference>
<keyword evidence="1 2" id="KW-0728">SH3 domain</keyword>
<sequence length="488" mass="54314">MNTMQRQFGKFMKRSADDSQVSVLLKDFDDADKLLAKIIDSSKAWRDAWSAILTYQARLAQEFETLYQPIVGASEPSAGHPPVITPEATVARTSRLNQDYEELKTELLVEVNSVDERMIRPATDAKDYLQPMKKIIKKREDKKLDFERYQSRVDSNRKKTKRSDRDNAALAKAEIDFNKAREEYNAADDHLCAHLPGLITAIFSMLPHLLAAQIEIQNTLLALYYTTLHNYCEQEDFPSPPPPMDVLLQTWERDFLPIQREAESLSCIANGKAVRHPRTSDDHRNGAHTNGFGARRTGNHTVVRKPSASPVRNMSAPPPVSLDTKPKLNGLHANSHSNNHLTTSPNLGFSPSHASVSSETSEPPSSYHTPMAYAPAARPGDYFSRDRQPSSSYTSTATTPVLATTVTFAAAAAAKKKPPPPPPPRSASANQQAMYVTALYDFGGQGAGDLVFREGDRIRVMKKTKSTDDWWEGELRGVRGSFPANYCR</sequence>
<dbReference type="FunFam" id="2.30.30.40:FF:000100">
    <property type="entry name" value="SH3 domain-containing YSC84-like protein 1"/>
    <property type="match status" value="1"/>
</dbReference>
<dbReference type="PROSITE" id="PS51021">
    <property type="entry name" value="BAR"/>
    <property type="match status" value="1"/>
</dbReference>
<dbReference type="GO" id="GO:0008289">
    <property type="term" value="F:lipid binding"/>
    <property type="evidence" value="ECO:0007669"/>
    <property type="project" value="TreeGrafter"/>
</dbReference>